<keyword evidence="2" id="KW-0812">Transmembrane</keyword>
<proteinExistence type="inferred from homology"/>
<accession>A0AAD6WDB2</accession>
<dbReference type="InterPro" id="IPR050154">
    <property type="entry name" value="UbiB_kinase"/>
</dbReference>
<dbReference type="EMBL" id="JAQIZT010000002">
    <property type="protein sequence ID" value="KAJ7006339.1"/>
    <property type="molecule type" value="Genomic_DNA"/>
</dbReference>
<keyword evidence="2" id="KW-1133">Transmembrane helix</keyword>
<comment type="similarity">
    <text evidence="1">Belongs to the protein kinase superfamily. ADCK protein kinase family.</text>
</comment>
<keyword evidence="4" id="KW-1185">Reference proteome</keyword>
<dbReference type="PANTHER" id="PTHR10566">
    <property type="entry name" value="CHAPERONE-ACTIVITY OF BC1 COMPLEX CABC1 -RELATED"/>
    <property type="match status" value="1"/>
</dbReference>
<organism evidence="3 4">
    <name type="scientific">Populus alba x Populus x berolinensis</name>
    <dbReference type="NCBI Taxonomy" id="444605"/>
    <lineage>
        <taxon>Eukaryota</taxon>
        <taxon>Viridiplantae</taxon>
        <taxon>Streptophyta</taxon>
        <taxon>Embryophyta</taxon>
        <taxon>Tracheophyta</taxon>
        <taxon>Spermatophyta</taxon>
        <taxon>Magnoliopsida</taxon>
        <taxon>eudicotyledons</taxon>
        <taxon>Gunneridae</taxon>
        <taxon>Pentapetalae</taxon>
        <taxon>rosids</taxon>
        <taxon>fabids</taxon>
        <taxon>Malpighiales</taxon>
        <taxon>Salicaceae</taxon>
        <taxon>Saliceae</taxon>
        <taxon>Populus</taxon>
    </lineage>
</organism>
<evidence type="ECO:0000313" key="3">
    <source>
        <dbReference type="EMBL" id="KAJ7006339.1"/>
    </source>
</evidence>
<feature type="transmembrane region" description="Helical" evidence="2">
    <location>
        <begin position="136"/>
        <end position="158"/>
    </location>
</feature>
<reference evidence="3" key="1">
    <citation type="journal article" date="2023" name="Mol. Ecol. Resour.">
        <title>Chromosome-level genome assembly of a triploid poplar Populus alba 'Berolinensis'.</title>
        <authorList>
            <person name="Chen S."/>
            <person name="Yu Y."/>
            <person name="Wang X."/>
            <person name="Wang S."/>
            <person name="Zhang T."/>
            <person name="Zhou Y."/>
            <person name="He R."/>
            <person name="Meng N."/>
            <person name="Wang Y."/>
            <person name="Liu W."/>
            <person name="Liu Z."/>
            <person name="Liu J."/>
            <person name="Guo Q."/>
            <person name="Huang H."/>
            <person name="Sederoff R.R."/>
            <person name="Wang G."/>
            <person name="Qu G."/>
            <person name="Chen S."/>
        </authorList>
    </citation>
    <scope>NUCLEOTIDE SEQUENCE</scope>
    <source>
        <strain evidence="3">SC-2020</strain>
    </source>
</reference>
<evidence type="ECO:0000313" key="4">
    <source>
        <dbReference type="Proteomes" id="UP001164929"/>
    </source>
</evidence>
<protein>
    <submittedName>
        <fullName evidence="3">Uncharacterized protein</fullName>
    </submittedName>
</protein>
<comment type="caution">
    <text evidence="3">The sequence shown here is derived from an EMBL/GenBank/DDBJ whole genome shotgun (WGS) entry which is preliminary data.</text>
</comment>
<sequence>MNVKQYKLKFQIPSYFSLVIRSVAVLEGIAIGFNPNYKVLGSTYPWIARKVLTDSSPQLRSSLQALLYEKGVFRIDRLESLLSESLRARTEKALVKSQLEDNDSKVAVKQILSFTLTEKGAFVREILLQEIAKASVLVLFISGLWLVTGLDAFGLATLDYLTSMASTSIPFAASSSSSMTEEDMMNLRTFRRLMLILSGFQKNGGSPVELKRTVPSKNQNMYSEEASLIFYQFPSVEEILPILSVFPELPPELQQQLLLLPADLAGRLISRVTARTIRRVFL</sequence>
<evidence type="ECO:0000256" key="2">
    <source>
        <dbReference type="SAM" id="Phobius"/>
    </source>
</evidence>
<dbReference type="Proteomes" id="UP001164929">
    <property type="component" value="Chromosome 2"/>
</dbReference>
<dbReference type="AlphaFoldDB" id="A0AAD6WDB2"/>
<dbReference type="PANTHER" id="PTHR10566:SF119">
    <property type="entry name" value="OS04G0640500 PROTEIN"/>
    <property type="match status" value="1"/>
</dbReference>
<name>A0AAD6WDB2_9ROSI</name>
<gene>
    <name evidence="3" type="ORF">NC653_005637</name>
</gene>
<evidence type="ECO:0000256" key="1">
    <source>
        <dbReference type="ARBA" id="ARBA00009670"/>
    </source>
</evidence>
<keyword evidence="2" id="KW-0472">Membrane</keyword>